<protein>
    <recommendedName>
        <fullName evidence="12">Phosphotransferase</fullName>
        <ecNumber evidence="12">2.7.1.-</ecNumber>
    </recommendedName>
</protein>
<evidence type="ECO:0000256" key="1">
    <source>
        <dbReference type="ARBA" id="ARBA00004888"/>
    </source>
</evidence>
<dbReference type="Pfam" id="PF03727">
    <property type="entry name" value="Hexokinase_2"/>
    <property type="match status" value="1"/>
</dbReference>
<keyword evidence="7 12" id="KW-0067">ATP-binding</keyword>
<dbReference type="PROSITE" id="PS00378">
    <property type="entry name" value="HEXOKINASE_1"/>
    <property type="match status" value="1"/>
</dbReference>
<name>A0ABN8LSI3_9CNID</name>
<dbReference type="EMBL" id="CALNXI010000134">
    <property type="protein sequence ID" value="CAH3020047.1"/>
    <property type="molecule type" value="Genomic_DNA"/>
</dbReference>
<evidence type="ECO:0000313" key="15">
    <source>
        <dbReference type="EMBL" id="CAH3020047.1"/>
    </source>
</evidence>
<evidence type="ECO:0000256" key="7">
    <source>
        <dbReference type="ARBA" id="ARBA00022840"/>
    </source>
</evidence>
<dbReference type="SUPFAM" id="SSF53067">
    <property type="entry name" value="Actin-like ATPase domain"/>
    <property type="match status" value="2"/>
</dbReference>
<dbReference type="Pfam" id="PF00349">
    <property type="entry name" value="Hexokinase_1"/>
    <property type="match status" value="1"/>
</dbReference>
<dbReference type="Gene3D" id="3.30.420.40">
    <property type="match status" value="1"/>
</dbReference>
<comment type="similarity">
    <text evidence="3 12">Belongs to the hexokinase family.</text>
</comment>
<comment type="catalytic activity">
    <reaction evidence="11">
        <text>D-glucose + ATP = D-glucose 6-phosphate + ADP + H(+)</text>
        <dbReference type="Rhea" id="RHEA:17825"/>
        <dbReference type="ChEBI" id="CHEBI:4167"/>
        <dbReference type="ChEBI" id="CHEBI:15378"/>
        <dbReference type="ChEBI" id="CHEBI:30616"/>
        <dbReference type="ChEBI" id="CHEBI:61548"/>
        <dbReference type="ChEBI" id="CHEBI:456216"/>
        <dbReference type="EC" id="2.7.1.1"/>
    </reaction>
    <physiologicalReaction direction="left-to-right" evidence="11">
        <dbReference type="Rhea" id="RHEA:17826"/>
    </physiologicalReaction>
</comment>
<dbReference type="InterPro" id="IPR043129">
    <property type="entry name" value="ATPase_NBD"/>
</dbReference>
<dbReference type="PRINTS" id="PR00475">
    <property type="entry name" value="HEXOKINASE"/>
</dbReference>
<dbReference type="EC" id="2.7.1.-" evidence="12"/>
<dbReference type="InterPro" id="IPR022673">
    <property type="entry name" value="Hexokinase_C"/>
</dbReference>
<dbReference type="Proteomes" id="UP001159427">
    <property type="component" value="Unassembled WGS sequence"/>
</dbReference>
<sequence length="466" mass="50967">MFSAIPFARQLFASLSDALSGRNEIVKILETFHISHESLEEIVNLLVSDFTKGLSADERVRADSPVKMLPTYVRAIPDGTEEGSFLAVDLGGSNFRVLSISVYKGEVEMKSDIYPLEKALMTSDAITLFDYIADCIALFVKKNRITANNLPLGFTFSFPVQQLSLTSGLLIKWTKGFSATGVENKDVVRLLKEAIDRKGLSGSVGLVALVNDTTGTMMSCALSNPYVSAGLILGTGTNACYMESLNNVPKWTGDCNDPREVIINTEWGAFGDNGSWNHLRTAFDEKVDKESINPGMQIFEKMISGMYLGEITRLVCMELIQKTLLFNGQAGRFSKKDSFHTKFISDIESHDGYKIDQVMNEMGVNASESDIEILKQVCAAVSIRAARLAAAGIAAIIKKTKNYTTTIGVDGSLFKKHPKFKRYMEETLKDILPEGNVNLVLSEDGSGKGAALVAAVASKHKPDYTQ</sequence>
<evidence type="ECO:0000256" key="10">
    <source>
        <dbReference type="ARBA" id="ARBA00047905"/>
    </source>
</evidence>
<accession>A0ABN8LSI3</accession>
<dbReference type="PANTHER" id="PTHR19443:SF16">
    <property type="entry name" value="HEXOKINASE TYPE 1-RELATED"/>
    <property type="match status" value="1"/>
</dbReference>
<dbReference type="PROSITE" id="PS51748">
    <property type="entry name" value="HEXOKINASE_2"/>
    <property type="match status" value="1"/>
</dbReference>
<organism evidence="15 16">
    <name type="scientific">Porites evermanni</name>
    <dbReference type="NCBI Taxonomy" id="104178"/>
    <lineage>
        <taxon>Eukaryota</taxon>
        <taxon>Metazoa</taxon>
        <taxon>Cnidaria</taxon>
        <taxon>Anthozoa</taxon>
        <taxon>Hexacorallia</taxon>
        <taxon>Scleractinia</taxon>
        <taxon>Fungiina</taxon>
        <taxon>Poritidae</taxon>
        <taxon>Porites</taxon>
    </lineage>
</organism>
<evidence type="ECO:0000256" key="3">
    <source>
        <dbReference type="ARBA" id="ARBA00009225"/>
    </source>
</evidence>
<evidence type="ECO:0000259" key="13">
    <source>
        <dbReference type="Pfam" id="PF00349"/>
    </source>
</evidence>
<dbReference type="InterPro" id="IPR022672">
    <property type="entry name" value="Hexokinase_N"/>
</dbReference>
<evidence type="ECO:0000313" key="16">
    <source>
        <dbReference type="Proteomes" id="UP001159427"/>
    </source>
</evidence>
<evidence type="ECO:0000256" key="2">
    <source>
        <dbReference type="ARBA" id="ARBA00005028"/>
    </source>
</evidence>
<evidence type="ECO:0000256" key="9">
    <source>
        <dbReference type="ARBA" id="ARBA00044613"/>
    </source>
</evidence>
<dbReference type="InterPro" id="IPR019807">
    <property type="entry name" value="Hexokinase_BS"/>
</dbReference>
<evidence type="ECO:0000256" key="11">
    <source>
        <dbReference type="ARBA" id="ARBA00048160"/>
    </source>
</evidence>
<comment type="catalytic activity">
    <reaction evidence="10">
        <text>D-fructose + ATP = D-fructose 6-phosphate + ADP + H(+)</text>
        <dbReference type="Rhea" id="RHEA:16125"/>
        <dbReference type="ChEBI" id="CHEBI:15378"/>
        <dbReference type="ChEBI" id="CHEBI:30616"/>
        <dbReference type="ChEBI" id="CHEBI:37721"/>
        <dbReference type="ChEBI" id="CHEBI:61527"/>
        <dbReference type="ChEBI" id="CHEBI:456216"/>
        <dbReference type="EC" id="2.7.1.1"/>
    </reaction>
    <physiologicalReaction direction="left-to-right" evidence="10">
        <dbReference type="Rhea" id="RHEA:16126"/>
    </physiologicalReaction>
</comment>
<gene>
    <name evidence="15" type="ORF">PEVE_00005352</name>
</gene>
<evidence type="ECO:0000256" key="5">
    <source>
        <dbReference type="ARBA" id="ARBA00022741"/>
    </source>
</evidence>
<keyword evidence="8 12" id="KW-0324">Glycolysis</keyword>
<comment type="pathway">
    <text evidence="2">Carbohydrate metabolism; hexose metabolism.</text>
</comment>
<dbReference type="Gene3D" id="3.40.367.20">
    <property type="match status" value="1"/>
</dbReference>
<comment type="catalytic activity">
    <reaction evidence="9">
        <text>a D-hexose + ATP = a D-hexose 6-phosphate + ADP + H(+)</text>
        <dbReference type="Rhea" id="RHEA:22740"/>
        <dbReference type="ChEBI" id="CHEBI:4194"/>
        <dbReference type="ChEBI" id="CHEBI:15378"/>
        <dbReference type="ChEBI" id="CHEBI:30616"/>
        <dbReference type="ChEBI" id="CHEBI:229467"/>
        <dbReference type="ChEBI" id="CHEBI:456216"/>
        <dbReference type="EC" id="2.7.1.1"/>
    </reaction>
    <physiologicalReaction direction="left-to-right" evidence="9">
        <dbReference type="Rhea" id="RHEA:22741"/>
    </physiologicalReaction>
</comment>
<evidence type="ECO:0000256" key="4">
    <source>
        <dbReference type="ARBA" id="ARBA00022679"/>
    </source>
</evidence>
<dbReference type="CDD" id="cd24019">
    <property type="entry name" value="ASKHA_NBD_HK_meta"/>
    <property type="match status" value="1"/>
</dbReference>
<reference evidence="15 16" key="1">
    <citation type="submission" date="2022-05" db="EMBL/GenBank/DDBJ databases">
        <authorList>
            <consortium name="Genoscope - CEA"/>
            <person name="William W."/>
        </authorList>
    </citation>
    <scope>NUCLEOTIDE SEQUENCE [LARGE SCALE GENOMIC DNA]</scope>
</reference>
<keyword evidence="5 12" id="KW-0547">Nucleotide-binding</keyword>
<comment type="pathway">
    <text evidence="1">Carbohydrate degradation; glycolysis; D-glyceraldehyde 3-phosphate and glycerone phosphate from D-glucose: step 1/4.</text>
</comment>
<dbReference type="InterPro" id="IPR001312">
    <property type="entry name" value="Hexokinase"/>
</dbReference>
<dbReference type="PANTHER" id="PTHR19443">
    <property type="entry name" value="HEXOKINASE"/>
    <property type="match status" value="1"/>
</dbReference>
<evidence type="ECO:0000256" key="6">
    <source>
        <dbReference type="ARBA" id="ARBA00022777"/>
    </source>
</evidence>
<proteinExistence type="inferred from homology"/>
<evidence type="ECO:0000256" key="8">
    <source>
        <dbReference type="ARBA" id="ARBA00023152"/>
    </source>
</evidence>
<comment type="caution">
    <text evidence="15">The sequence shown here is derived from an EMBL/GenBank/DDBJ whole genome shotgun (WGS) entry which is preliminary data.</text>
</comment>
<keyword evidence="16" id="KW-1185">Reference proteome</keyword>
<keyword evidence="4 12" id="KW-0808">Transferase</keyword>
<feature type="domain" description="Hexokinase C-terminal" evidence="14">
    <location>
        <begin position="229"/>
        <end position="456"/>
    </location>
</feature>
<evidence type="ECO:0000256" key="12">
    <source>
        <dbReference type="RuleBase" id="RU362007"/>
    </source>
</evidence>
<evidence type="ECO:0000259" key="14">
    <source>
        <dbReference type="Pfam" id="PF03727"/>
    </source>
</evidence>
<feature type="domain" description="Hexokinase N-terminal" evidence="13">
    <location>
        <begin position="25"/>
        <end position="221"/>
    </location>
</feature>
<keyword evidence="6 12" id="KW-0418">Kinase</keyword>